<keyword evidence="1" id="KW-0472">Membrane</keyword>
<sequence length="554" mass="61702">MYQCPNCGGRLIFDISSQSMLCEHCNTHYNPYKLGEGNSAEENKEYDVTVFKCPQCGGEIMSTDNTIADFCSFCGASTVLESRISKELRPGYIIPFSKTKQDCKNQYKKMMKRAWFAPKELKDEKYIDGFRGIYMPYWAYHVSQKGPVVLRGEKSKRRGDYIYTDHFSINGDMDCQYKGISFDASSSFDDNISEAIAPYDVKNMAGFTPAFLSGFYADTADVGCDVYMNDAIDMAGEETYDYVSNNIPLGGVSLHETESTIKSKCNAVIESVDRTLYPVWFLSYRNRDRVAYATVNGQTGKVSADLPVSIGRYFAGSALLAVPIFILLNMFFTLRPKVTLNVTAIIALITIILYVFELGKIKRRDQKLDDRGSWEESKLSSRRYKAGTDNDNLAKQMADGRNNARINRVSKKEKNKMAPLLKVVVIFAICIVGIPNFMFAFSIFSAVFSVGSSFFVSAACFAIGVIITLGNCKTYKEVSGGKNVPGSVGALVALAVSTLILLINPVSDLFYYGAVIFVLASLMFTLVELIKYYNVLATRRLPQFDNYKGGNDNA</sequence>
<proteinExistence type="predicted"/>
<evidence type="ECO:0000313" key="3">
    <source>
        <dbReference type="Proteomes" id="UP000095621"/>
    </source>
</evidence>
<evidence type="ECO:0000313" key="2">
    <source>
        <dbReference type="EMBL" id="CUQ75755.1"/>
    </source>
</evidence>
<gene>
    <name evidence="2" type="ORF">ERS852490_00654</name>
</gene>
<dbReference type="Proteomes" id="UP000095621">
    <property type="component" value="Unassembled WGS sequence"/>
</dbReference>
<feature type="transmembrane region" description="Helical" evidence="1">
    <location>
        <begin position="454"/>
        <end position="472"/>
    </location>
</feature>
<feature type="transmembrane region" description="Helical" evidence="1">
    <location>
        <begin position="484"/>
        <end position="503"/>
    </location>
</feature>
<dbReference type="RefSeq" id="WP_055214641.1">
    <property type="nucleotide sequence ID" value="NZ_CZBU01000002.1"/>
</dbReference>
<keyword evidence="1" id="KW-0812">Transmembrane</keyword>
<keyword evidence="1" id="KW-1133">Transmembrane helix</keyword>
<evidence type="ECO:0000256" key="1">
    <source>
        <dbReference type="SAM" id="Phobius"/>
    </source>
</evidence>
<feature type="transmembrane region" description="Helical" evidence="1">
    <location>
        <begin position="313"/>
        <end position="332"/>
    </location>
</feature>
<dbReference type="OrthoDB" id="3182597at2"/>
<protein>
    <recommendedName>
        <fullName evidence="4">Zinc ribbon domain-containing protein</fullName>
    </recommendedName>
</protein>
<accession>A0A174YKU3</accession>
<organism evidence="2 3">
    <name type="scientific">Lachnospira eligens</name>
    <dbReference type="NCBI Taxonomy" id="39485"/>
    <lineage>
        <taxon>Bacteria</taxon>
        <taxon>Bacillati</taxon>
        <taxon>Bacillota</taxon>
        <taxon>Clostridia</taxon>
        <taxon>Lachnospirales</taxon>
        <taxon>Lachnospiraceae</taxon>
        <taxon>Lachnospira</taxon>
    </lineage>
</organism>
<feature type="transmembrane region" description="Helical" evidence="1">
    <location>
        <begin position="509"/>
        <end position="530"/>
    </location>
</feature>
<feature type="transmembrane region" description="Helical" evidence="1">
    <location>
        <begin position="420"/>
        <end position="448"/>
    </location>
</feature>
<reference evidence="2 3" key="1">
    <citation type="submission" date="2015-09" db="EMBL/GenBank/DDBJ databases">
        <authorList>
            <consortium name="Pathogen Informatics"/>
        </authorList>
    </citation>
    <scope>NUCLEOTIDE SEQUENCE [LARGE SCALE GENOMIC DNA]</scope>
    <source>
        <strain evidence="2 3">2789STDY5834875</strain>
    </source>
</reference>
<dbReference type="AlphaFoldDB" id="A0A174YKU3"/>
<dbReference type="EMBL" id="CZBU01000002">
    <property type="protein sequence ID" value="CUQ75755.1"/>
    <property type="molecule type" value="Genomic_DNA"/>
</dbReference>
<evidence type="ECO:0008006" key="4">
    <source>
        <dbReference type="Google" id="ProtNLM"/>
    </source>
</evidence>
<feature type="transmembrane region" description="Helical" evidence="1">
    <location>
        <begin position="338"/>
        <end position="356"/>
    </location>
</feature>
<name>A0A174YKU3_9FIRM</name>